<dbReference type="Proteomes" id="UP001589870">
    <property type="component" value="Unassembled WGS sequence"/>
</dbReference>
<feature type="region of interest" description="Disordered" evidence="1">
    <location>
        <begin position="1"/>
        <end position="20"/>
    </location>
</feature>
<evidence type="ECO:0000313" key="3">
    <source>
        <dbReference type="Proteomes" id="UP001589870"/>
    </source>
</evidence>
<dbReference type="EMBL" id="JBHMQT010000012">
    <property type="protein sequence ID" value="MFC0862315.1"/>
    <property type="molecule type" value="Genomic_DNA"/>
</dbReference>
<evidence type="ECO:0000313" key="2">
    <source>
        <dbReference type="EMBL" id="MFC0862315.1"/>
    </source>
</evidence>
<organism evidence="2 3">
    <name type="scientific">Sphaerimonospora cavernae</name>
    <dbReference type="NCBI Taxonomy" id="1740611"/>
    <lineage>
        <taxon>Bacteria</taxon>
        <taxon>Bacillati</taxon>
        <taxon>Actinomycetota</taxon>
        <taxon>Actinomycetes</taxon>
        <taxon>Streptosporangiales</taxon>
        <taxon>Streptosporangiaceae</taxon>
        <taxon>Sphaerimonospora</taxon>
    </lineage>
</organism>
<evidence type="ECO:0008006" key="4">
    <source>
        <dbReference type="Google" id="ProtNLM"/>
    </source>
</evidence>
<dbReference type="RefSeq" id="WP_394300529.1">
    <property type="nucleotide sequence ID" value="NZ_JBHMQT010000012.1"/>
</dbReference>
<gene>
    <name evidence="2" type="ORF">ACFHYQ_08400</name>
</gene>
<comment type="caution">
    <text evidence="2">The sequence shown here is derived from an EMBL/GenBank/DDBJ whole genome shotgun (WGS) entry which is preliminary data.</text>
</comment>
<protein>
    <recommendedName>
        <fullName evidence="4">Gluconate 2-dehydrogenase subunit 3-like protein</fullName>
    </recommendedName>
</protein>
<feature type="compositionally biased region" description="Basic and acidic residues" evidence="1">
    <location>
        <begin position="1"/>
        <end position="13"/>
    </location>
</feature>
<keyword evidence="3" id="KW-1185">Reference proteome</keyword>
<reference evidence="2 3" key="1">
    <citation type="submission" date="2024-09" db="EMBL/GenBank/DDBJ databases">
        <authorList>
            <person name="Sun Q."/>
            <person name="Mori K."/>
        </authorList>
    </citation>
    <scope>NUCLEOTIDE SEQUENCE [LARGE SCALE GENOMIC DNA]</scope>
    <source>
        <strain evidence="2 3">TBRC 1851</strain>
    </source>
</reference>
<proteinExistence type="predicted"/>
<evidence type="ECO:0000256" key="1">
    <source>
        <dbReference type="SAM" id="MobiDB-lite"/>
    </source>
</evidence>
<accession>A0ABV6U380</accession>
<sequence>MSRHDSRGGRPDSGDLADGPLDVAESEALARLLDLLVPYPSQPGGPIVGDTVVFVRRRLAAEDAAWLVPLRAGLAAAAGREEQWLAAAENQSGELFEQLRAWAWDGFLAHPRWGVNRGGLGWTYFGWAGPPRERES</sequence>
<name>A0ABV6U380_9ACTN</name>